<keyword evidence="2" id="KW-0238">DNA-binding</keyword>
<dbReference type="PROSITE" id="PS50956">
    <property type="entry name" value="HTH_ASNC_2"/>
    <property type="match status" value="1"/>
</dbReference>
<dbReference type="InterPro" id="IPR036388">
    <property type="entry name" value="WH-like_DNA-bd_sf"/>
</dbReference>
<evidence type="ECO:0000256" key="3">
    <source>
        <dbReference type="ARBA" id="ARBA00023163"/>
    </source>
</evidence>
<dbReference type="Proteomes" id="UP000095463">
    <property type="component" value="Unassembled WGS sequence"/>
</dbReference>
<dbReference type="GO" id="GO:0043565">
    <property type="term" value="F:sequence-specific DNA binding"/>
    <property type="evidence" value="ECO:0007669"/>
    <property type="project" value="InterPro"/>
</dbReference>
<dbReference type="PANTHER" id="PTHR30154">
    <property type="entry name" value="LEUCINE-RESPONSIVE REGULATORY PROTEIN"/>
    <property type="match status" value="1"/>
</dbReference>
<dbReference type="OrthoDB" id="166264at2"/>
<dbReference type="InterPro" id="IPR019887">
    <property type="entry name" value="Tscrpt_reg_AsnC/Lrp_C"/>
</dbReference>
<dbReference type="InterPro" id="IPR000485">
    <property type="entry name" value="AsnC-type_HTH_dom"/>
</dbReference>
<dbReference type="Gene3D" id="3.30.70.920">
    <property type="match status" value="1"/>
</dbReference>
<evidence type="ECO:0000256" key="1">
    <source>
        <dbReference type="ARBA" id="ARBA00023015"/>
    </source>
</evidence>
<gene>
    <name evidence="5" type="ORF">VW23_027725</name>
</gene>
<keyword evidence="3" id="KW-0804">Transcription</keyword>
<accession>A0A1E5XK14</accession>
<dbReference type="Pfam" id="PF13412">
    <property type="entry name" value="HTH_24"/>
    <property type="match status" value="1"/>
</dbReference>
<dbReference type="InterPro" id="IPR019888">
    <property type="entry name" value="Tscrpt_reg_AsnC-like"/>
</dbReference>
<proteinExistence type="predicted"/>
<dbReference type="SMART" id="SM00344">
    <property type="entry name" value="HTH_ASNC"/>
    <property type="match status" value="1"/>
</dbReference>
<feature type="domain" description="HTH asnC-type" evidence="4">
    <location>
        <begin position="5"/>
        <end position="66"/>
    </location>
</feature>
<dbReference type="GO" id="GO:0005829">
    <property type="term" value="C:cytosol"/>
    <property type="evidence" value="ECO:0007669"/>
    <property type="project" value="TreeGrafter"/>
</dbReference>
<keyword evidence="6" id="KW-1185">Reference proteome</keyword>
<dbReference type="PANTHER" id="PTHR30154:SF53">
    <property type="entry name" value="HTH-TYPE TRANSCRIPTIONAL REGULATOR LRPC"/>
    <property type="match status" value="1"/>
</dbReference>
<dbReference type="AlphaFoldDB" id="A0A1E5XK14"/>
<evidence type="ECO:0000313" key="5">
    <source>
        <dbReference type="EMBL" id="OEO28927.1"/>
    </source>
</evidence>
<evidence type="ECO:0000259" key="4">
    <source>
        <dbReference type="PROSITE" id="PS50956"/>
    </source>
</evidence>
<reference evidence="5 6" key="1">
    <citation type="journal article" date="2015" name="Genome Announc.">
        <title>Genome Assemblies of Three Soil-Associated Devosia species: D. insulae, D. limi, and D. soli.</title>
        <authorList>
            <person name="Hassan Y.I."/>
            <person name="Lepp D."/>
            <person name="Zhou T."/>
        </authorList>
    </citation>
    <scope>NUCLEOTIDE SEQUENCE [LARGE SCALE GENOMIC DNA]</scope>
    <source>
        <strain evidence="5 6">DS-56</strain>
    </source>
</reference>
<dbReference type="SUPFAM" id="SSF54909">
    <property type="entry name" value="Dimeric alpha+beta barrel"/>
    <property type="match status" value="1"/>
</dbReference>
<dbReference type="InterPro" id="IPR036390">
    <property type="entry name" value="WH_DNA-bd_sf"/>
</dbReference>
<dbReference type="Gene3D" id="1.10.10.10">
    <property type="entry name" value="Winged helix-like DNA-binding domain superfamily/Winged helix DNA-binding domain"/>
    <property type="match status" value="1"/>
</dbReference>
<name>A0A1E5XK14_9HYPH</name>
<comment type="caution">
    <text evidence="5">The sequence shown here is derived from an EMBL/GenBank/DDBJ whole genome shotgun (WGS) entry which is preliminary data.</text>
</comment>
<dbReference type="GO" id="GO:0043200">
    <property type="term" value="P:response to amino acid"/>
    <property type="evidence" value="ECO:0007669"/>
    <property type="project" value="TreeGrafter"/>
</dbReference>
<organism evidence="5 6">
    <name type="scientific">Devosia insulae DS-56</name>
    <dbReference type="NCBI Taxonomy" id="1116389"/>
    <lineage>
        <taxon>Bacteria</taxon>
        <taxon>Pseudomonadati</taxon>
        <taxon>Pseudomonadota</taxon>
        <taxon>Alphaproteobacteria</taxon>
        <taxon>Hyphomicrobiales</taxon>
        <taxon>Devosiaceae</taxon>
        <taxon>Devosia</taxon>
    </lineage>
</organism>
<keyword evidence="1" id="KW-0805">Transcription regulation</keyword>
<dbReference type="Pfam" id="PF01037">
    <property type="entry name" value="AsnC_trans_reg"/>
    <property type="match status" value="1"/>
</dbReference>
<dbReference type="SUPFAM" id="SSF46785">
    <property type="entry name" value="Winged helix' DNA-binding domain"/>
    <property type="match status" value="1"/>
</dbReference>
<sequence>MASGLDDIDHRLLALLQEDDRVPVAELGKTLGVAPSTLNDRIRRLVKLGVISGFHARVDPEKVGLDLLAYVFVGWSDPTTEKLFLAAIARSPEVLEAHHVTGSWNYLMKVRLRTTRDLEGFFAQVVKEVPGVQRTETLIVLSSPKETTLIVPPQPQA</sequence>
<dbReference type="EMBL" id="LAJE02000344">
    <property type="protein sequence ID" value="OEO28927.1"/>
    <property type="molecule type" value="Genomic_DNA"/>
</dbReference>
<dbReference type="InterPro" id="IPR011008">
    <property type="entry name" value="Dimeric_a/b-barrel"/>
</dbReference>
<dbReference type="RefSeq" id="WP_069911761.1">
    <property type="nucleotide sequence ID" value="NZ_LAJE02000344.1"/>
</dbReference>
<evidence type="ECO:0000256" key="2">
    <source>
        <dbReference type="ARBA" id="ARBA00023125"/>
    </source>
</evidence>
<protein>
    <submittedName>
        <fullName evidence="5">AsnC family transcriptional regulator</fullName>
    </submittedName>
</protein>
<evidence type="ECO:0000313" key="6">
    <source>
        <dbReference type="Proteomes" id="UP000095463"/>
    </source>
</evidence>
<dbReference type="PRINTS" id="PR00033">
    <property type="entry name" value="HTHASNC"/>
</dbReference>